<reference evidence="4 5" key="1">
    <citation type="submission" date="2015-02" db="EMBL/GenBank/DDBJ databases">
        <authorList>
            <person name="Chooi Y.-H."/>
        </authorList>
    </citation>
    <scope>NUCLEOTIDE SEQUENCE [LARGE SCALE GENOMIC DNA]</scope>
    <source>
        <strain evidence="4">E3</strain>
    </source>
</reference>
<sequence>MTGGVPAPDDGAAAPDQSPDDVSVAAAVPAWLEQLRGALEGDLLEQQAGSQPAAVAQPAQDWCLQAQMDLIANMSSAVDGTEAKDNGDQQQEQRSRLRTVPSTDSLISSSAPPEPYMVQQIASKVLDELRPNAIRDRIGKFFYKSKEEAILSEMKRYEGRVRSAVVQHEKHIIKLHTTRKGIEASMKDDLSKWDRWAMDSLATLGRTYYETCRLHLDSLIEIEAHTVEWLNKMADAIADHLRCPSDCLPPIIQTDSSTDTFVPVENLQLPESILSLTTACSSLEDVLKHLEAQYEDLQKQSSRLETLGERQLKLNNLVKMGLEDATTVQVQSRGFYYHRPDRTAQTAFNRLMLDERQRVGQLIKQWMTLLRDALKSPNRRVTVEAVDAFVEYLVKFLIRSYSITPADQASPALRLYVNRMIFPRIVRTTTRLQTVAELERDQQFRRKVRWMWRLTQKDLGILPEFRGPHEYDLAAPPPGLMTSPLAVSSRVTTPRTSNLSSNDDIGPTTQTISLPPDFPFVNAIVTLSLLDNQCVPTDMLYTLVQTVSSIQTACREYSGNPEAVVDADALFPIVVWAVIHANTTNINCRLGHILRFISDDNQRNFGECGFSLAIVEASVSYILQLLPSKFGLPFSVCDDADVIAASPAGKGMLATGSGRSALDVPADDEKFGDPSDQDPFSEETPS</sequence>
<feature type="region of interest" description="Disordered" evidence="2">
    <location>
        <begin position="653"/>
        <end position="686"/>
    </location>
</feature>
<evidence type="ECO:0000256" key="2">
    <source>
        <dbReference type="SAM" id="MobiDB-lite"/>
    </source>
</evidence>
<dbReference type="Gene3D" id="1.20.1050.80">
    <property type="entry name" value="VPS9 domain"/>
    <property type="match status" value="1"/>
</dbReference>
<feature type="compositionally biased region" description="Basic and acidic residues" evidence="2">
    <location>
        <begin position="81"/>
        <end position="95"/>
    </location>
</feature>
<protein>
    <recommendedName>
        <fullName evidence="3">VPS9 domain-containing protein</fullName>
    </recommendedName>
</protein>
<keyword evidence="5" id="KW-1185">Reference proteome</keyword>
<evidence type="ECO:0000259" key="3">
    <source>
        <dbReference type="PROSITE" id="PS51205"/>
    </source>
</evidence>
<keyword evidence="1" id="KW-0175">Coiled coil</keyword>
<dbReference type="InterPro" id="IPR037191">
    <property type="entry name" value="VPS9_dom_sf"/>
</dbReference>
<evidence type="ECO:0000313" key="5">
    <source>
        <dbReference type="Proteomes" id="UP000039324"/>
    </source>
</evidence>
<evidence type="ECO:0000313" key="4">
    <source>
        <dbReference type="EMBL" id="CEO96841.1"/>
    </source>
</evidence>
<feature type="compositionally biased region" description="Acidic residues" evidence="2">
    <location>
        <begin position="675"/>
        <end position="686"/>
    </location>
</feature>
<organism evidence="4 5">
    <name type="scientific">Plasmodiophora brassicae</name>
    <name type="common">Clubroot disease agent</name>
    <dbReference type="NCBI Taxonomy" id="37360"/>
    <lineage>
        <taxon>Eukaryota</taxon>
        <taxon>Sar</taxon>
        <taxon>Rhizaria</taxon>
        <taxon>Endomyxa</taxon>
        <taxon>Phytomyxea</taxon>
        <taxon>Plasmodiophorida</taxon>
        <taxon>Plasmodiophoridae</taxon>
        <taxon>Plasmodiophora</taxon>
    </lineage>
</organism>
<evidence type="ECO:0000256" key="1">
    <source>
        <dbReference type="SAM" id="Coils"/>
    </source>
</evidence>
<accession>A0A0G4INM7</accession>
<dbReference type="AlphaFoldDB" id="A0A0G4INM7"/>
<gene>
    <name evidence="4" type="ORF">PBRA_005445</name>
</gene>
<feature type="compositionally biased region" description="Polar residues" evidence="2">
    <location>
        <begin position="100"/>
        <end position="111"/>
    </location>
</feature>
<dbReference type="Proteomes" id="UP000039324">
    <property type="component" value="Unassembled WGS sequence"/>
</dbReference>
<dbReference type="SUPFAM" id="SSF109993">
    <property type="entry name" value="VPS9 domain"/>
    <property type="match status" value="1"/>
</dbReference>
<feature type="coiled-coil region" evidence="1">
    <location>
        <begin position="280"/>
        <end position="307"/>
    </location>
</feature>
<dbReference type="EMBL" id="CDSF01000077">
    <property type="protein sequence ID" value="CEO96841.1"/>
    <property type="molecule type" value="Genomic_DNA"/>
</dbReference>
<dbReference type="InterPro" id="IPR003123">
    <property type="entry name" value="VPS9"/>
</dbReference>
<feature type="region of interest" description="Disordered" evidence="2">
    <location>
        <begin position="1"/>
        <end position="23"/>
    </location>
</feature>
<dbReference type="PROSITE" id="PS51205">
    <property type="entry name" value="VPS9"/>
    <property type="match status" value="1"/>
</dbReference>
<feature type="domain" description="VPS9" evidence="3">
    <location>
        <begin position="438"/>
        <end position="631"/>
    </location>
</feature>
<dbReference type="OrthoDB" id="10675443at2759"/>
<dbReference type="OMA" id="CSANIEC"/>
<dbReference type="Pfam" id="PF02204">
    <property type="entry name" value="VPS9"/>
    <property type="match status" value="1"/>
</dbReference>
<proteinExistence type="predicted"/>
<feature type="region of interest" description="Disordered" evidence="2">
    <location>
        <begin position="79"/>
        <end position="112"/>
    </location>
</feature>
<name>A0A0G4INM7_PLABS</name>